<reference evidence="3" key="1">
    <citation type="submission" date="2022-05" db="EMBL/GenBank/DDBJ databases">
        <title>Expanded diversity of anoxic marine methylotrophy in a Black Sea sulfate reducing microorganism.</title>
        <authorList>
            <person name="Fischer P.Q."/>
            <person name="Stams A.J.M."/>
            <person name="Villanueva L."/>
            <person name="Sousa D.Z."/>
        </authorList>
    </citation>
    <scope>NUCLEOTIDE SEQUENCE</scope>
    <source>
        <strain evidence="3">P130</strain>
    </source>
</reference>
<evidence type="ECO:0000256" key="2">
    <source>
        <dbReference type="ARBA" id="ARBA00022649"/>
    </source>
</evidence>
<protein>
    <submittedName>
        <fullName evidence="3">Type II toxin-antitoxin system PemK/MazF family toxin</fullName>
    </submittedName>
</protein>
<dbReference type="InterPro" id="IPR011067">
    <property type="entry name" value="Plasmid_toxin/cell-grow_inhib"/>
</dbReference>
<name>A0ABT8QWG0_9FIRM</name>
<dbReference type="EMBL" id="JAMJEV010000030">
    <property type="protein sequence ID" value="MDO0825682.1"/>
    <property type="molecule type" value="Genomic_DNA"/>
</dbReference>
<keyword evidence="2" id="KW-1277">Toxin-antitoxin system</keyword>
<sequence length="66" mass="7355">MIAPVTSRGREAYPTRVRLNVGDVDGWIVLDQIRMVDKARLCDKIGVLEAAAILNVKCTIKEMLVE</sequence>
<comment type="similarity">
    <text evidence="1">Belongs to the PemK/MazF family.</text>
</comment>
<organism evidence="3 4">
    <name type="scientific">Desulfosporosinus nitroreducens</name>
    <dbReference type="NCBI Taxonomy" id="2018668"/>
    <lineage>
        <taxon>Bacteria</taxon>
        <taxon>Bacillati</taxon>
        <taxon>Bacillota</taxon>
        <taxon>Clostridia</taxon>
        <taxon>Eubacteriales</taxon>
        <taxon>Desulfitobacteriaceae</taxon>
        <taxon>Desulfosporosinus</taxon>
    </lineage>
</organism>
<accession>A0ABT8QWG0</accession>
<comment type="caution">
    <text evidence="3">The sequence shown here is derived from an EMBL/GenBank/DDBJ whole genome shotgun (WGS) entry which is preliminary data.</text>
</comment>
<evidence type="ECO:0000256" key="1">
    <source>
        <dbReference type="ARBA" id="ARBA00007521"/>
    </source>
</evidence>
<dbReference type="Pfam" id="PF02452">
    <property type="entry name" value="PemK_toxin"/>
    <property type="match status" value="1"/>
</dbReference>
<dbReference type="SUPFAM" id="SSF50118">
    <property type="entry name" value="Cell growth inhibitor/plasmid maintenance toxic component"/>
    <property type="match status" value="1"/>
</dbReference>
<gene>
    <name evidence="3" type="ORF">M8H41_22995</name>
</gene>
<proteinExistence type="inferred from homology"/>
<keyword evidence="4" id="KW-1185">Reference proteome</keyword>
<dbReference type="InterPro" id="IPR003477">
    <property type="entry name" value="PemK-like"/>
</dbReference>
<dbReference type="RefSeq" id="WP_252468130.1">
    <property type="nucleotide sequence ID" value="NZ_JAMHFY010000004.1"/>
</dbReference>
<dbReference type="Proteomes" id="UP001176021">
    <property type="component" value="Unassembled WGS sequence"/>
</dbReference>
<evidence type="ECO:0000313" key="3">
    <source>
        <dbReference type="EMBL" id="MDO0825682.1"/>
    </source>
</evidence>
<dbReference type="Gene3D" id="2.30.30.110">
    <property type="match status" value="1"/>
</dbReference>
<evidence type="ECO:0000313" key="4">
    <source>
        <dbReference type="Proteomes" id="UP001176021"/>
    </source>
</evidence>